<gene>
    <name evidence="1" type="ORF">SAMN00777080_1217</name>
</gene>
<reference evidence="2" key="1">
    <citation type="submission" date="2017-04" db="EMBL/GenBank/DDBJ databases">
        <authorList>
            <person name="Varghese N."/>
            <person name="Submissions S."/>
        </authorList>
    </citation>
    <scope>NUCLEOTIDE SEQUENCE [LARGE SCALE GENOMIC DNA]</scope>
    <source>
        <strain evidence="2">DSM 16537</strain>
    </source>
</reference>
<organism evidence="1 2">
    <name type="scientific">Aquiflexum balticum DSM 16537</name>
    <dbReference type="NCBI Taxonomy" id="758820"/>
    <lineage>
        <taxon>Bacteria</taxon>
        <taxon>Pseudomonadati</taxon>
        <taxon>Bacteroidota</taxon>
        <taxon>Cytophagia</taxon>
        <taxon>Cytophagales</taxon>
        <taxon>Cyclobacteriaceae</taxon>
        <taxon>Aquiflexum</taxon>
    </lineage>
</organism>
<dbReference type="RefSeq" id="WP_157370079.1">
    <property type="nucleotide sequence ID" value="NZ_LT838813.1"/>
</dbReference>
<dbReference type="OrthoDB" id="840405at2"/>
<accession>A0A1W2H2E0</accession>
<dbReference type="Proteomes" id="UP000192333">
    <property type="component" value="Chromosome I"/>
</dbReference>
<name>A0A1W2H2E0_9BACT</name>
<evidence type="ECO:0000313" key="1">
    <source>
        <dbReference type="EMBL" id="SMD42656.1"/>
    </source>
</evidence>
<evidence type="ECO:0000313" key="2">
    <source>
        <dbReference type="Proteomes" id="UP000192333"/>
    </source>
</evidence>
<protein>
    <submittedName>
        <fullName evidence="1">Uncharacterized protein</fullName>
    </submittedName>
</protein>
<sequence>MEKYWEEEIRQVLAHSNVQTTKIYLRERHGFSGSFEIMERFLEGVSNFNYELSPTCF</sequence>
<keyword evidence="2" id="KW-1185">Reference proteome</keyword>
<proteinExistence type="predicted"/>
<dbReference type="EMBL" id="LT838813">
    <property type="protein sequence ID" value="SMD42656.1"/>
    <property type="molecule type" value="Genomic_DNA"/>
</dbReference>
<dbReference type="AlphaFoldDB" id="A0A1W2H2E0"/>